<dbReference type="InterPro" id="IPR010221">
    <property type="entry name" value="VCBS_dom"/>
</dbReference>
<evidence type="ECO:0000313" key="2">
    <source>
        <dbReference type="EMBL" id="SVA69747.1"/>
    </source>
</evidence>
<keyword evidence="1" id="KW-1133">Transmembrane helix</keyword>
<accession>A0A381XZX8</accession>
<feature type="transmembrane region" description="Helical" evidence="1">
    <location>
        <begin position="26"/>
        <end position="44"/>
    </location>
</feature>
<keyword evidence="1" id="KW-0472">Membrane</keyword>
<dbReference type="GO" id="GO:0005509">
    <property type="term" value="F:calcium ion binding"/>
    <property type="evidence" value="ECO:0007669"/>
    <property type="project" value="InterPro"/>
</dbReference>
<dbReference type="SUPFAM" id="SSF49313">
    <property type="entry name" value="Cadherin-like"/>
    <property type="match status" value="1"/>
</dbReference>
<proteinExistence type="predicted"/>
<name>A0A381XZX8_9ZZZZ</name>
<dbReference type="GO" id="GO:0016020">
    <property type="term" value="C:membrane"/>
    <property type="evidence" value="ECO:0007669"/>
    <property type="project" value="InterPro"/>
</dbReference>
<dbReference type="InterPro" id="IPR013783">
    <property type="entry name" value="Ig-like_fold"/>
</dbReference>
<evidence type="ECO:0000256" key="1">
    <source>
        <dbReference type="SAM" id="Phobius"/>
    </source>
</evidence>
<dbReference type="InterPro" id="IPR015919">
    <property type="entry name" value="Cadherin-like_sf"/>
</dbReference>
<sequence>MVAAMHIQTENDKTAFGLRTTDLRNIAIGLTAAIVLIMVAGQMADSGSASASSLEDTAEKRFGAPTVISTVSTTAIEDTAYDEDGSWVDADGAITFTCTGCPAWMTFANNGDGGAGTASTYTITGTPTDAQVAADTITINAAQGGQTIQQSVTVTVTQVNDAPTLTADGGAGTFTEGGSNLVLFDNAAAADGDAVPTQDFDEIIITVTNVQDNEEYLVVDGSDCLLDTAATCVSDTSTNSMAAVVTLDGSTATVTVTADAGGITEAKMETLIDAIAYKNTDDAPTTGDSRVITITTLEDEGGEANSGSNSVTVSIVATVTVANTNDAPVIADSDDTGAVTEAATGTTDTATDTMTVTDGDGDSVTWTCTSCSSSAGTSTLTGTYGSWSMVESSGAWTYTLSNSDTDTDSLDGDDSVTDTLTMVASDGTATASHDVVVTITGANDAPTSAATTEVGAEDSTYSYATSDFAYTDVDTDDTALVSITITTLESEGDLEYWDGDSWEDVTLNQVILKATLDVAPGLRLAPTTNSNTDHTFSFKISDTDTASAAAYQVTTQFAADNDAPTWTTSAVDVSGNEDTAITIGANVIADVDDTSMSMTVSSTQSGTFTLGAGIGDLSFSAGDGTSDTTMTFSGTVTQVNAALNSIAWTSQLNNNANAVVTLTANDGDDASADNTVAITVGAVNDLPTSSGGAVTVTEDVAYVSWTDEDDWGYSDVESSAMTQIKLATLPSNGALTDDDEDACGAGTACAVDDIILLAKLDDLFYTTTSNSVAADSFTFYVHDGTGYSTAAYTMAITVTPVNDAPTVSDA</sequence>
<gene>
    <name evidence="2" type="ORF">METZ01_LOCUS122601</name>
</gene>
<protein>
    <submittedName>
        <fullName evidence="2">Uncharacterized protein</fullName>
    </submittedName>
</protein>
<dbReference type="NCBIfam" id="TIGR01965">
    <property type="entry name" value="VCBS_repeat"/>
    <property type="match status" value="1"/>
</dbReference>
<dbReference type="EMBL" id="UINC01016821">
    <property type="protein sequence ID" value="SVA69747.1"/>
    <property type="molecule type" value="Genomic_DNA"/>
</dbReference>
<keyword evidence="1" id="KW-0812">Transmembrane</keyword>
<dbReference type="Gene3D" id="2.60.40.10">
    <property type="entry name" value="Immunoglobulins"/>
    <property type="match status" value="1"/>
</dbReference>
<organism evidence="2">
    <name type="scientific">marine metagenome</name>
    <dbReference type="NCBI Taxonomy" id="408172"/>
    <lineage>
        <taxon>unclassified sequences</taxon>
        <taxon>metagenomes</taxon>
        <taxon>ecological metagenomes</taxon>
    </lineage>
</organism>
<dbReference type="AlphaFoldDB" id="A0A381XZX8"/>
<feature type="non-terminal residue" evidence="2">
    <location>
        <position position="810"/>
    </location>
</feature>
<reference evidence="2" key="1">
    <citation type="submission" date="2018-05" db="EMBL/GenBank/DDBJ databases">
        <authorList>
            <person name="Lanie J.A."/>
            <person name="Ng W.-L."/>
            <person name="Kazmierczak K.M."/>
            <person name="Andrzejewski T.M."/>
            <person name="Davidsen T.M."/>
            <person name="Wayne K.J."/>
            <person name="Tettelin H."/>
            <person name="Glass J.I."/>
            <person name="Rusch D."/>
            <person name="Podicherti R."/>
            <person name="Tsui H.-C.T."/>
            <person name="Winkler M.E."/>
        </authorList>
    </citation>
    <scope>NUCLEOTIDE SEQUENCE</scope>
</reference>